<dbReference type="GO" id="GO:0042054">
    <property type="term" value="F:histone methyltransferase activity"/>
    <property type="evidence" value="ECO:0007669"/>
    <property type="project" value="InterPro"/>
</dbReference>
<dbReference type="InterPro" id="IPR050777">
    <property type="entry name" value="SET2_Histone-Lys_MeTrsfase"/>
</dbReference>
<feature type="domain" description="SET" evidence="9">
    <location>
        <begin position="465"/>
        <end position="581"/>
    </location>
</feature>
<evidence type="ECO:0000256" key="3">
    <source>
        <dbReference type="ARBA" id="ARBA00022454"/>
    </source>
</evidence>
<dbReference type="InterPro" id="IPR006560">
    <property type="entry name" value="AWS_dom"/>
</dbReference>
<dbReference type="SMART" id="SM00508">
    <property type="entry name" value="PostSET"/>
    <property type="match status" value="1"/>
</dbReference>
<evidence type="ECO:0000256" key="6">
    <source>
        <dbReference type="ARBA" id="ARBA00022691"/>
    </source>
</evidence>
<feature type="region of interest" description="Disordered" evidence="8">
    <location>
        <begin position="686"/>
        <end position="796"/>
    </location>
</feature>
<dbReference type="Proteomes" id="UP000701801">
    <property type="component" value="Unassembled WGS sequence"/>
</dbReference>
<feature type="compositionally biased region" description="Polar residues" evidence="8">
    <location>
        <begin position="686"/>
        <end position="703"/>
    </location>
</feature>
<keyword evidence="3" id="KW-0158">Chromosome</keyword>
<dbReference type="Pfam" id="PF00856">
    <property type="entry name" value="SET"/>
    <property type="match status" value="1"/>
</dbReference>
<feature type="domain" description="AWS" evidence="11">
    <location>
        <begin position="407"/>
        <end position="454"/>
    </location>
</feature>
<organism evidence="12 13">
    <name type="scientific">Hymenoscyphus albidus</name>
    <dbReference type="NCBI Taxonomy" id="595503"/>
    <lineage>
        <taxon>Eukaryota</taxon>
        <taxon>Fungi</taxon>
        <taxon>Dikarya</taxon>
        <taxon>Ascomycota</taxon>
        <taxon>Pezizomycotina</taxon>
        <taxon>Leotiomycetes</taxon>
        <taxon>Helotiales</taxon>
        <taxon>Helotiaceae</taxon>
        <taxon>Hymenoscyphus</taxon>
    </lineage>
</organism>
<dbReference type="GO" id="GO:0005694">
    <property type="term" value="C:chromosome"/>
    <property type="evidence" value="ECO:0007669"/>
    <property type="project" value="UniProtKB-SubCell"/>
</dbReference>
<dbReference type="AlphaFoldDB" id="A0A9N9M2N3"/>
<reference evidence="12" key="1">
    <citation type="submission" date="2021-07" db="EMBL/GenBank/DDBJ databases">
        <authorList>
            <person name="Durling M."/>
        </authorList>
    </citation>
    <scope>NUCLEOTIDE SEQUENCE</scope>
</reference>
<evidence type="ECO:0000256" key="7">
    <source>
        <dbReference type="ARBA" id="ARBA00023242"/>
    </source>
</evidence>
<evidence type="ECO:0000259" key="9">
    <source>
        <dbReference type="PROSITE" id="PS50280"/>
    </source>
</evidence>
<dbReference type="InterPro" id="IPR046341">
    <property type="entry name" value="SET_dom_sf"/>
</dbReference>
<dbReference type="SUPFAM" id="SSF82199">
    <property type="entry name" value="SET domain"/>
    <property type="match status" value="1"/>
</dbReference>
<dbReference type="GO" id="GO:0032259">
    <property type="term" value="P:methylation"/>
    <property type="evidence" value="ECO:0007669"/>
    <property type="project" value="UniProtKB-KW"/>
</dbReference>
<keyword evidence="13" id="KW-1185">Reference proteome</keyword>
<keyword evidence="7" id="KW-0539">Nucleus</keyword>
<feature type="region of interest" description="Disordered" evidence="8">
    <location>
        <begin position="638"/>
        <end position="670"/>
    </location>
</feature>
<dbReference type="GO" id="GO:0005634">
    <property type="term" value="C:nucleus"/>
    <property type="evidence" value="ECO:0007669"/>
    <property type="project" value="UniProtKB-SubCell"/>
</dbReference>
<dbReference type="PANTHER" id="PTHR22884">
    <property type="entry name" value="SET DOMAIN PROTEINS"/>
    <property type="match status" value="1"/>
</dbReference>
<evidence type="ECO:0008006" key="14">
    <source>
        <dbReference type="Google" id="ProtNLM"/>
    </source>
</evidence>
<dbReference type="FunFam" id="2.170.270.10:FF:000037">
    <property type="entry name" value="Histone-lysine N-methyltransferase"/>
    <property type="match status" value="1"/>
</dbReference>
<evidence type="ECO:0000256" key="5">
    <source>
        <dbReference type="ARBA" id="ARBA00022679"/>
    </source>
</evidence>
<dbReference type="SMART" id="SM00317">
    <property type="entry name" value="SET"/>
    <property type="match status" value="1"/>
</dbReference>
<feature type="compositionally biased region" description="Basic residues" evidence="8">
    <location>
        <begin position="649"/>
        <end position="662"/>
    </location>
</feature>
<dbReference type="PROSITE" id="PS51215">
    <property type="entry name" value="AWS"/>
    <property type="match status" value="1"/>
</dbReference>
<dbReference type="EMBL" id="CAJVRM010000714">
    <property type="protein sequence ID" value="CAG8983096.1"/>
    <property type="molecule type" value="Genomic_DNA"/>
</dbReference>
<evidence type="ECO:0000313" key="12">
    <source>
        <dbReference type="EMBL" id="CAG8983096.1"/>
    </source>
</evidence>
<keyword evidence="6" id="KW-0949">S-adenosyl-L-methionine</keyword>
<feature type="domain" description="Post-SET" evidence="10">
    <location>
        <begin position="589"/>
        <end position="605"/>
    </location>
</feature>
<proteinExistence type="predicted"/>
<protein>
    <recommendedName>
        <fullName evidence="14">Histone-lysine N-methyltransferase ASH1L</fullName>
    </recommendedName>
</protein>
<evidence type="ECO:0000259" key="11">
    <source>
        <dbReference type="PROSITE" id="PS51215"/>
    </source>
</evidence>
<feature type="compositionally biased region" description="Polar residues" evidence="8">
    <location>
        <begin position="720"/>
        <end position="739"/>
    </location>
</feature>
<gene>
    <name evidence="12" type="ORF">HYALB_00004538</name>
</gene>
<dbReference type="PROSITE" id="PS50280">
    <property type="entry name" value="SET"/>
    <property type="match status" value="1"/>
</dbReference>
<dbReference type="PROSITE" id="PS50868">
    <property type="entry name" value="POST_SET"/>
    <property type="match status" value="1"/>
</dbReference>
<dbReference type="Pfam" id="PF17907">
    <property type="entry name" value="AWS"/>
    <property type="match status" value="1"/>
</dbReference>
<name>A0A9N9M2N3_9HELO</name>
<keyword evidence="5" id="KW-0808">Transferase</keyword>
<dbReference type="Gene3D" id="2.170.270.10">
    <property type="entry name" value="SET domain"/>
    <property type="match status" value="1"/>
</dbReference>
<dbReference type="InterPro" id="IPR001214">
    <property type="entry name" value="SET_dom"/>
</dbReference>
<evidence type="ECO:0000259" key="10">
    <source>
        <dbReference type="PROSITE" id="PS50868"/>
    </source>
</evidence>
<comment type="caution">
    <text evidence="12">The sequence shown here is derived from an EMBL/GenBank/DDBJ whole genome shotgun (WGS) entry which is preliminary data.</text>
</comment>
<dbReference type="InterPro" id="IPR003616">
    <property type="entry name" value="Post-SET_dom"/>
</dbReference>
<sequence>MFSALLERVAASPLAATHLDETRASPSNSIISTITVDVASDPQSSSSSTPPTSIGDEASISSTSLKLETIVTAVAPPPEAAPTEVVAESSGRSRRARVSVGTYNVKVLSGTAIHAPRKYLKNPDGTPVAPKPRRRTISGDTLVEADQLIQAANEAFKPDWSVQKLPRSKSQIGLAEDAKKTPVKKVVNRRKSMLSTSDKVVKKFSVLGKRSRQTLDEGLSNLAAKVDLPKVPRELKRLQDTDEFAKRETKKVIHEIWSNGKLVVEERPSKKKKVAEAPAVKQPVPKVEEPVPPEPKIVGKREKVWLTKGLYAGQLAPAKVPPKVYKSPYSSNNDGSLTEEKPRKILPMPLFHGQRLIEIGRDFKLPFDVCSPLPPGQPKPDQWSKTHSNQFVGNAKDFWKKPEKYDAFSSQCVCTKEHGCDERCQNRLMFYECDDNNCRVGRNYCGNRAFAELSERRKAGGKYRIGVEVLKTADRGYGVRSNRCFEPNQIIVEYTGEIITEEECDRRMNEVYKNNECYYLMSFDQNMILDGTKGSIARFINHSCKPNCKMVKWLVAGKPRMALFAGDNPIMTGDELTYDYNFDPFSAKNIQECRCGSDNCRGVLGPKPKDPKPVKEAIKDVLKAGVKAGKRKLKEFLGADGEDAGNPRSPKKRAIKAPKGLKRSASSASMMAVKGAVKAVRRTASTQILKSRQSASRPQTPVTKKTAKANPLKTYGKAKGSSSRNSSLTMVATEDNIQLGTPEKMSSVGKRSVKKSVSRGAYVADQATPSGKAGKSIRVVSASDQGEDGAEDDDEK</sequence>
<evidence type="ECO:0000256" key="1">
    <source>
        <dbReference type="ARBA" id="ARBA00004123"/>
    </source>
</evidence>
<evidence type="ECO:0000313" key="13">
    <source>
        <dbReference type="Proteomes" id="UP000701801"/>
    </source>
</evidence>
<evidence type="ECO:0000256" key="2">
    <source>
        <dbReference type="ARBA" id="ARBA00004286"/>
    </source>
</evidence>
<evidence type="ECO:0000256" key="4">
    <source>
        <dbReference type="ARBA" id="ARBA00022603"/>
    </source>
</evidence>
<feature type="compositionally biased region" description="Low complexity" evidence="8">
    <location>
        <begin position="44"/>
        <end position="53"/>
    </location>
</feature>
<keyword evidence="4" id="KW-0489">Methyltransferase</keyword>
<comment type="subcellular location">
    <subcellularLocation>
        <location evidence="2">Chromosome</location>
    </subcellularLocation>
    <subcellularLocation>
        <location evidence="1">Nucleus</location>
    </subcellularLocation>
</comment>
<evidence type="ECO:0000256" key="8">
    <source>
        <dbReference type="SAM" id="MobiDB-lite"/>
    </source>
</evidence>
<feature type="compositionally biased region" description="Acidic residues" evidence="8">
    <location>
        <begin position="785"/>
        <end position="796"/>
    </location>
</feature>
<dbReference type="OrthoDB" id="422362at2759"/>
<accession>A0A9N9M2N3</accession>
<feature type="region of interest" description="Disordered" evidence="8">
    <location>
        <begin position="39"/>
        <end position="58"/>
    </location>
</feature>